<dbReference type="EMBL" id="LT598496">
    <property type="protein sequence ID" value="SBV30489.1"/>
    <property type="molecule type" value="Genomic_DNA"/>
</dbReference>
<gene>
    <name evidence="4" type="ORF">GA0070620_6086</name>
</gene>
<sequence length="283" mass="28732">MHLSHTAPRRLLATAAALLLGAGLVTTTATPAAAATVGYVRLAHLSPDTPSVDVYLAAPGGAEPQVFPGVGYGVVSDYLPLPAGRYAVAMREAGDPASDPPVLTTEVAVSGGEAYTVAGVGRYADLGLRVLHDDLSTPRDGQAKVRVVQASVRAPVLDVAAADGPTIADGVQFATTTDYQLVEPGRWRLRLSGSGGPATHTEVRLTGGAVYSLLVLDAEQGGLTTELRRDAEGGTVVPAGGVDTGAGGVATGARPTYPLLAGGSAVLALAVGLVLLRRRRTTW</sequence>
<dbReference type="InterPro" id="IPR025510">
    <property type="entry name" value="DUF4397"/>
</dbReference>
<keyword evidence="5" id="KW-1185">Reference proteome</keyword>
<dbReference type="InterPro" id="IPR006311">
    <property type="entry name" value="TAT_signal"/>
</dbReference>
<name>A0A1C3ND65_9ACTN</name>
<dbReference type="AlphaFoldDB" id="A0A1C3ND65"/>
<feature type="chain" id="PRO_5008678897" description="DUF4397 domain-containing protein" evidence="2">
    <location>
        <begin position="35"/>
        <end position="283"/>
    </location>
</feature>
<reference evidence="5" key="1">
    <citation type="submission" date="2016-06" db="EMBL/GenBank/DDBJ databases">
        <authorList>
            <person name="Varghese N."/>
            <person name="Submissions Spin"/>
        </authorList>
    </citation>
    <scope>NUCLEOTIDE SEQUENCE [LARGE SCALE GENOMIC DNA]</scope>
    <source>
        <strain evidence="5">DSM 45344</strain>
    </source>
</reference>
<dbReference type="Proteomes" id="UP000199393">
    <property type="component" value="Chromosome I"/>
</dbReference>
<protein>
    <recommendedName>
        <fullName evidence="3">DUF4397 domain-containing protein</fullName>
    </recommendedName>
</protein>
<evidence type="ECO:0000259" key="3">
    <source>
        <dbReference type="Pfam" id="PF14344"/>
    </source>
</evidence>
<keyword evidence="1" id="KW-0472">Membrane</keyword>
<proteinExistence type="predicted"/>
<dbReference type="Pfam" id="PF14344">
    <property type="entry name" value="DUF4397"/>
    <property type="match status" value="1"/>
</dbReference>
<dbReference type="STRING" id="307121.GA0070620_6086"/>
<evidence type="ECO:0000256" key="1">
    <source>
        <dbReference type="SAM" id="Phobius"/>
    </source>
</evidence>
<keyword evidence="2" id="KW-0732">Signal</keyword>
<evidence type="ECO:0000313" key="5">
    <source>
        <dbReference type="Proteomes" id="UP000199393"/>
    </source>
</evidence>
<feature type="signal peptide" evidence="2">
    <location>
        <begin position="1"/>
        <end position="34"/>
    </location>
</feature>
<dbReference type="PROSITE" id="PS51318">
    <property type="entry name" value="TAT"/>
    <property type="match status" value="1"/>
</dbReference>
<accession>A0A1C3ND65</accession>
<evidence type="ECO:0000313" key="4">
    <source>
        <dbReference type="EMBL" id="SBV30489.1"/>
    </source>
</evidence>
<organism evidence="4 5">
    <name type="scientific">Micromonospora krabiensis</name>
    <dbReference type="NCBI Taxonomy" id="307121"/>
    <lineage>
        <taxon>Bacteria</taxon>
        <taxon>Bacillati</taxon>
        <taxon>Actinomycetota</taxon>
        <taxon>Actinomycetes</taxon>
        <taxon>Micromonosporales</taxon>
        <taxon>Micromonosporaceae</taxon>
        <taxon>Micromonospora</taxon>
    </lineage>
</organism>
<feature type="transmembrane region" description="Helical" evidence="1">
    <location>
        <begin position="257"/>
        <end position="276"/>
    </location>
</feature>
<feature type="domain" description="DUF4397" evidence="3">
    <location>
        <begin position="39"/>
        <end position="160"/>
    </location>
</feature>
<keyword evidence="1" id="KW-1133">Transmembrane helix</keyword>
<dbReference type="PATRIC" id="fig|307121.4.peg.6198"/>
<dbReference type="OrthoDB" id="9783299at2"/>
<keyword evidence="1" id="KW-0812">Transmembrane</keyword>
<evidence type="ECO:0000256" key="2">
    <source>
        <dbReference type="SAM" id="SignalP"/>
    </source>
</evidence>
<dbReference type="RefSeq" id="WP_091596584.1">
    <property type="nucleotide sequence ID" value="NZ_JBHRWG010000002.1"/>
</dbReference>